<proteinExistence type="predicted"/>
<sequence length="77" mass="8650">MGLQDEPMDVVAAPNANTTMPTSSEASDKPTIPSSPQKQVQRCSDTLMKERVKQASKWIEQMDADQRELFLVLLMVR</sequence>
<name>A0A2A2KD84_9BILA</name>
<evidence type="ECO:0000313" key="3">
    <source>
        <dbReference type="Proteomes" id="UP000218231"/>
    </source>
</evidence>
<evidence type="ECO:0000313" key="2">
    <source>
        <dbReference type="EMBL" id="PAV71832.1"/>
    </source>
</evidence>
<evidence type="ECO:0000256" key="1">
    <source>
        <dbReference type="SAM" id="MobiDB-lite"/>
    </source>
</evidence>
<feature type="compositionally biased region" description="Polar residues" evidence="1">
    <location>
        <begin position="15"/>
        <end position="25"/>
    </location>
</feature>
<feature type="compositionally biased region" description="Polar residues" evidence="1">
    <location>
        <begin position="32"/>
        <end position="43"/>
    </location>
</feature>
<comment type="caution">
    <text evidence="2">The sequence shown here is derived from an EMBL/GenBank/DDBJ whole genome shotgun (WGS) entry which is preliminary data.</text>
</comment>
<reference evidence="2 3" key="1">
    <citation type="journal article" date="2017" name="Curr. Biol.">
        <title>Genome architecture and evolution of a unichromosomal asexual nematode.</title>
        <authorList>
            <person name="Fradin H."/>
            <person name="Zegar C."/>
            <person name="Gutwein M."/>
            <person name="Lucas J."/>
            <person name="Kovtun M."/>
            <person name="Corcoran D."/>
            <person name="Baugh L.R."/>
            <person name="Kiontke K."/>
            <person name="Gunsalus K."/>
            <person name="Fitch D.H."/>
            <person name="Piano F."/>
        </authorList>
    </citation>
    <scope>NUCLEOTIDE SEQUENCE [LARGE SCALE GENOMIC DNA]</scope>
    <source>
        <strain evidence="2">PF1309</strain>
    </source>
</reference>
<feature type="region of interest" description="Disordered" evidence="1">
    <location>
        <begin position="1"/>
        <end position="43"/>
    </location>
</feature>
<gene>
    <name evidence="2" type="ORF">WR25_26457</name>
</gene>
<protein>
    <submittedName>
        <fullName evidence="2">Uncharacterized protein</fullName>
    </submittedName>
</protein>
<organism evidence="2 3">
    <name type="scientific">Diploscapter pachys</name>
    <dbReference type="NCBI Taxonomy" id="2018661"/>
    <lineage>
        <taxon>Eukaryota</taxon>
        <taxon>Metazoa</taxon>
        <taxon>Ecdysozoa</taxon>
        <taxon>Nematoda</taxon>
        <taxon>Chromadorea</taxon>
        <taxon>Rhabditida</taxon>
        <taxon>Rhabditina</taxon>
        <taxon>Rhabditomorpha</taxon>
        <taxon>Rhabditoidea</taxon>
        <taxon>Rhabditidae</taxon>
        <taxon>Diploscapter</taxon>
    </lineage>
</organism>
<accession>A0A2A2KD84</accession>
<dbReference type="Proteomes" id="UP000218231">
    <property type="component" value="Unassembled WGS sequence"/>
</dbReference>
<keyword evidence="3" id="KW-1185">Reference proteome</keyword>
<dbReference type="EMBL" id="LIAE01008913">
    <property type="protein sequence ID" value="PAV71832.1"/>
    <property type="molecule type" value="Genomic_DNA"/>
</dbReference>
<dbReference type="AlphaFoldDB" id="A0A2A2KD84"/>